<name>A0AA88EBM4_FICCA</name>
<dbReference type="AlphaFoldDB" id="A0AA88EBM4"/>
<reference evidence="1" key="1">
    <citation type="submission" date="2023-07" db="EMBL/GenBank/DDBJ databases">
        <title>draft genome sequence of fig (Ficus carica).</title>
        <authorList>
            <person name="Takahashi T."/>
            <person name="Nishimura K."/>
        </authorList>
    </citation>
    <scope>NUCLEOTIDE SEQUENCE</scope>
</reference>
<gene>
    <name evidence="1" type="ORF">TIFTF001_053383</name>
</gene>
<protein>
    <submittedName>
        <fullName evidence="1">Uncharacterized protein</fullName>
    </submittedName>
</protein>
<organism evidence="1 2">
    <name type="scientific">Ficus carica</name>
    <name type="common">Common fig</name>
    <dbReference type="NCBI Taxonomy" id="3494"/>
    <lineage>
        <taxon>Eukaryota</taxon>
        <taxon>Viridiplantae</taxon>
        <taxon>Streptophyta</taxon>
        <taxon>Embryophyta</taxon>
        <taxon>Tracheophyta</taxon>
        <taxon>Spermatophyta</taxon>
        <taxon>Magnoliopsida</taxon>
        <taxon>eudicotyledons</taxon>
        <taxon>Gunneridae</taxon>
        <taxon>Pentapetalae</taxon>
        <taxon>rosids</taxon>
        <taxon>fabids</taxon>
        <taxon>Rosales</taxon>
        <taxon>Moraceae</taxon>
        <taxon>Ficeae</taxon>
        <taxon>Ficus</taxon>
    </lineage>
</organism>
<accession>A0AA88EBM4</accession>
<evidence type="ECO:0000313" key="2">
    <source>
        <dbReference type="Proteomes" id="UP001187192"/>
    </source>
</evidence>
<proteinExistence type="predicted"/>
<dbReference type="EMBL" id="BTGU01012608">
    <property type="protein sequence ID" value="GMN71318.1"/>
    <property type="molecule type" value="Genomic_DNA"/>
</dbReference>
<comment type="caution">
    <text evidence="1">The sequence shown here is derived from an EMBL/GenBank/DDBJ whole genome shotgun (WGS) entry which is preliminary data.</text>
</comment>
<keyword evidence="2" id="KW-1185">Reference proteome</keyword>
<dbReference type="Proteomes" id="UP001187192">
    <property type="component" value="Unassembled WGS sequence"/>
</dbReference>
<evidence type="ECO:0000313" key="1">
    <source>
        <dbReference type="EMBL" id="GMN71318.1"/>
    </source>
</evidence>
<sequence>MAQSKGSEGEDLLQCDEKSRVERRLVLAFTFVGDISNSTRGILVACSSRISERSFKTR</sequence>